<dbReference type="InterPro" id="IPR014710">
    <property type="entry name" value="RmlC-like_jellyroll"/>
</dbReference>
<evidence type="ECO:0000259" key="4">
    <source>
        <dbReference type="PROSITE" id="PS01124"/>
    </source>
</evidence>
<dbReference type="InterPro" id="IPR018060">
    <property type="entry name" value="HTH_AraC"/>
</dbReference>
<dbReference type="SUPFAM" id="SSF51182">
    <property type="entry name" value="RmlC-like cupins"/>
    <property type="match status" value="1"/>
</dbReference>
<dbReference type="PROSITE" id="PS00041">
    <property type="entry name" value="HTH_ARAC_FAMILY_1"/>
    <property type="match status" value="1"/>
</dbReference>
<dbReference type="InterPro" id="IPR003313">
    <property type="entry name" value="AraC-bd"/>
</dbReference>
<dbReference type="GO" id="GO:0003700">
    <property type="term" value="F:DNA-binding transcription factor activity"/>
    <property type="evidence" value="ECO:0007669"/>
    <property type="project" value="InterPro"/>
</dbReference>
<dbReference type="InterPro" id="IPR009057">
    <property type="entry name" value="Homeodomain-like_sf"/>
</dbReference>
<dbReference type="Pfam" id="PF12833">
    <property type="entry name" value="HTH_18"/>
    <property type="match status" value="1"/>
</dbReference>
<dbReference type="PROSITE" id="PS01124">
    <property type="entry name" value="HTH_ARAC_FAMILY_2"/>
    <property type="match status" value="1"/>
</dbReference>
<dbReference type="Gene3D" id="1.10.10.60">
    <property type="entry name" value="Homeodomain-like"/>
    <property type="match status" value="2"/>
</dbReference>
<dbReference type="PANTHER" id="PTHR43280">
    <property type="entry name" value="ARAC-FAMILY TRANSCRIPTIONAL REGULATOR"/>
    <property type="match status" value="1"/>
</dbReference>
<dbReference type="Gene3D" id="2.60.120.10">
    <property type="entry name" value="Jelly Rolls"/>
    <property type="match status" value="1"/>
</dbReference>
<evidence type="ECO:0000256" key="3">
    <source>
        <dbReference type="ARBA" id="ARBA00023163"/>
    </source>
</evidence>
<dbReference type="InterPro" id="IPR011051">
    <property type="entry name" value="RmlC_Cupin_sf"/>
</dbReference>
<dbReference type="Proteomes" id="UP000037392">
    <property type="component" value="Unassembled WGS sequence"/>
</dbReference>
<dbReference type="PRINTS" id="PR00032">
    <property type="entry name" value="HTHARAC"/>
</dbReference>
<dbReference type="PANTHER" id="PTHR43280:SF28">
    <property type="entry name" value="HTH-TYPE TRANSCRIPTIONAL ACTIVATOR RHAS"/>
    <property type="match status" value="1"/>
</dbReference>
<feature type="domain" description="HTH araC/xylS-type" evidence="4">
    <location>
        <begin position="205"/>
        <end position="303"/>
    </location>
</feature>
<evidence type="ECO:0000313" key="5">
    <source>
        <dbReference type="EMBL" id="KMW22653.1"/>
    </source>
</evidence>
<dbReference type="GeneID" id="93164635"/>
<keyword evidence="1" id="KW-0805">Transcription regulation</keyword>
<dbReference type="Pfam" id="PF02311">
    <property type="entry name" value="AraC_binding"/>
    <property type="match status" value="1"/>
</dbReference>
<evidence type="ECO:0000256" key="1">
    <source>
        <dbReference type="ARBA" id="ARBA00023015"/>
    </source>
</evidence>
<evidence type="ECO:0000313" key="6">
    <source>
        <dbReference type="Proteomes" id="UP000037392"/>
    </source>
</evidence>
<dbReference type="SMART" id="SM00342">
    <property type="entry name" value="HTH_ARAC"/>
    <property type="match status" value="1"/>
</dbReference>
<dbReference type="PATRIC" id="fig|742734.4.peg.1275"/>
<name>A0A0J9CBX7_9FIRM</name>
<dbReference type="InterPro" id="IPR018062">
    <property type="entry name" value="HTH_AraC-typ_CS"/>
</dbReference>
<sequence length="306" mass="35439">MDYYDTITRAPQIGVNEQLEEISLSSSDLSPYSIFLDEFKQHSLTTFQNHWHRSLQFSLVILGQVKYSMGCDEYILNPGEGIFINSNALHCVNSLAQEDSCAITLHMDPSLISSQSDILLYTKYVAPIINNTLFKCIVLQEDFAWKSQVLESLRRIFDAEMHRCTGYELFIKSQSCSIWHQIVANSPSILDQVQTEDSIDSQRIRLMLDFIHHSYQQKITLSQLSHVCNISKSECGRCFQRTLNIPPFDYILHYRIEVAARLLRDSQTTISEISYGVGFSEISYFYKQFKRITGYTPKEYRLLCRT</sequence>
<dbReference type="SUPFAM" id="SSF46689">
    <property type="entry name" value="Homeodomain-like"/>
    <property type="match status" value="2"/>
</dbReference>
<keyword evidence="3" id="KW-0804">Transcription</keyword>
<dbReference type="RefSeq" id="WP_156200031.1">
    <property type="nucleotide sequence ID" value="NZ_KQ235876.1"/>
</dbReference>
<dbReference type="EMBL" id="ADLK01000008">
    <property type="protein sequence ID" value="KMW22653.1"/>
    <property type="molecule type" value="Genomic_DNA"/>
</dbReference>
<reference evidence="5 6" key="1">
    <citation type="submission" date="2011-04" db="EMBL/GenBank/DDBJ databases">
        <title>The Genome Sequence of Clostridium citroniae WAL-19142.</title>
        <authorList>
            <consortium name="The Broad Institute Genome Sequencing Platform"/>
            <person name="Earl A."/>
            <person name="Ward D."/>
            <person name="Feldgarden M."/>
            <person name="Gevers D."/>
            <person name="Warren Y.A."/>
            <person name="Tyrrell K.L."/>
            <person name="Citron D.M."/>
            <person name="Goldstein E.J."/>
            <person name="Daigneault M."/>
            <person name="Allen-Vercoe E."/>
            <person name="Young S.K."/>
            <person name="Zeng Q."/>
            <person name="Gargeya S."/>
            <person name="Fitzgerald M."/>
            <person name="Haas B."/>
            <person name="Abouelleil A."/>
            <person name="Alvarado L."/>
            <person name="Arachchi H.M."/>
            <person name="Berlin A."/>
            <person name="Brown A."/>
            <person name="Chapman S.B."/>
            <person name="Chen Z."/>
            <person name="Dunbar C."/>
            <person name="Freedman E."/>
            <person name="Gearin G."/>
            <person name="Gellesch M."/>
            <person name="Goldberg J."/>
            <person name="Griggs A."/>
            <person name="Gujja S."/>
            <person name="Heilman E.R."/>
            <person name="Heiman D."/>
            <person name="Howarth C."/>
            <person name="Larson L."/>
            <person name="Lui A."/>
            <person name="MacDonald P.J."/>
            <person name="Mehta T."/>
            <person name="Montmayeur A."/>
            <person name="Murphy C."/>
            <person name="Neiman D."/>
            <person name="Pearson M."/>
            <person name="Priest M."/>
            <person name="Roberts A."/>
            <person name="Saif S."/>
            <person name="Shea T."/>
            <person name="Shenoy N."/>
            <person name="Sisk P."/>
            <person name="Stolte C."/>
            <person name="Sykes S."/>
            <person name="White J."/>
            <person name="Yandava C."/>
            <person name="Wortman J."/>
            <person name="Nusbaum C."/>
            <person name="Birren B."/>
        </authorList>
    </citation>
    <scope>NUCLEOTIDE SEQUENCE [LARGE SCALE GENOMIC DNA]</scope>
    <source>
        <strain evidence="5 6">WAL-19142</strain>
    </source>
</reference>
<dbReference type="AlphaFoldDB" id="A0A0J9CBX7"/>
<dbReference type="InterPro" id="IPR020449">
    <property type="entry name" value="Tscrpt_reg_AraC-type_HTH"/>
</dbReference>
<dbReference type="GO" id="GO:0043565">
    <property type="term" value="F:sequence-specific DNA binding"/>
    <property type="evidence" value="ECO:0007669"/>
    <property type="project" value="InterPro"/>
</dbReference>
<evidence type="ECO:0000256" key="2">
    <source>
        <dbReference type="ARBA" id="ARBA00023125"/>
    </source>
</evidence>
<accession>A0A0J9CBX7</accession>
<organism evidence="5 6">
    <name type="scientific">[Clostridium] citroniae WAL-19142</name>
    <dbReference type="NCBI Taxonomy" id="742734"/>
    <lineage>
        <taxon>Bacteria</taxon>
        <taxon>Bacillati</taxon>
        <taxon>Bacillota</taxon>
        <taxon>Clostridia</taxon>
        <taxon>Lachnospirales</taxon>
        <taxon>Lachnospiraceae</taxon>
        <taxon>Enterocloster</taxon>
    </lineage>
</organism>
<proteinExistence type="predicted"/>
<dbReference type="OrthoDB" id="9778008at2"/>
<gene>
    <name evidence="5" type="ORF">HMPREF9470_01188</name>
</gene>
<keyword evidence="2" id="KW-0238">DNA-binding</keyword>
<protein>
    <recommendedName>
        <fullName evidence="4">HTH araC/xylS-type domain-containing protein</fullName>
    </recommendedName>
</protein>
<comment type="caution">
    <text evidence="5">The sequence shown here is derived from an EMBL/GenBank/DDBJ whole genome shotgun (WGS) entry which is preliminary data.</text>
</comment>